<protein>
    <recommendedName>
        <fullName evidence="2">ABC transporter ATP-binding protein</fullName>
    </recommendedName>
</protein>
<reference evidence="1" key="1">
    <citation type="journal article" date="2020" name="mSystems">
        <title>Genome- and Community-Level Interaction Insights into Carbon Utilization and Element Cycling Functions of Hydrothermarchaeota in Hydrothermal Sediment.</title>
        <authorList>
            <person name="Zhou Z."/>
            <person name="Liu Y."/>
            <person name="Xu W."/>
            <person name="Pan J."/>
            <person name="Luo Z.H."/>
            <person name="Li M."/>
        </authorList>
    </citation>
    <scope>NUCLEOTIDE SEQUENCE [LARGE SCALE GENOMIC DNA]</scope>
    <source>
        <strain evidence="1">SpSt-732</strain>
    </source>
</reference>
<organism evidence="1">
    <name type="scientific">Ignisphaera aggregans</name>
    <dbReference type="NCBI Taxonomy" id="334771"/>
    <lineage>
        <taxon>Archaea</taxon>
        <taxon>Thermoproteota</taxon>
        <taxon>Thermoprotei</taxon>
        <taxon>Desulfurococcales</taxon>
        <taxon>Desulfurococcaceae</taxon>
        <taxon>Ignisphaera</taxon>
    </lineage>
</organism>
<dbReference type="AlphaFoldDB" id="A0A7C4BBT1"/>
<gene>
    <name evidence="1" type="ORF">ENV14_03760</name>
</gene>
<dbReference type="Gene3D" id="3.40.50.300">
    <property type="entry name" value="P-loop containing nucleotide triphosphate hydrolases"/>
    <property type="match status" value="1"/>
</dbReference>
<name>A0A7C4BBT1_9CREN</name>
<evidence type="ECO:0000313" key="1">
    <source>
        <dbReference type="EMBL" id="HGI87491.1"/>
    </source>
</evidence>
<dbReference type="InterPro" id="IPR027417">
    <property type="entry name" value="P-loop_NTPase"/>
</dbReference>
<proteinExistence type="predicted"/>
<dbReference type="EMBL" id="DTFF01000036">
    <property type="protein sequence ID" value="HGI87491.1"/>
    <property type="molecule type" value="Genomic_DNA"/>
</dbReference>
<sequence length="70" mass="7943">MDEPTGALDMENTRELMELVKKLNRWLGQAFIIATHDVLVVRECTKIFTIRGDEIEGVYSPAELSKALHV</sequence>
<accession>A0A7C4BBT1</accession>
<dbReference type="SUPFAM" id="SSF52540">
    <property type="entry name" value="P-loop containing nucleoside triphosphate hydrolases"/>
    <property type="match status" value="1"/>
</dbReference>
<comment type="caution">
    <text evidence="1">The sequence shown here is derived from an EMBL/GenBank/DDBJ whole genome shotgun (WGS) entry which is preliminary data.</text>
</comment>
<evidence type="ECO:0008006" key="2">
    <source>
        <dbReference type="Google" id="ProtNLM"/>
    </source>
</evidence>